<sequence length="85" mass="9356">LNFSDKELTKADLQDACNISLVSNIMSYEKDQIRDNETSSDISNGSTTLLINEIVDLEIEKYSESPIAVIAQAVLSEDLDYGPSN</sequence>
<evidence type="ECO:0000313" key="2">
    <source>
        <dbReference type="Proteomes" id="UP000789920"/>
    </source>
</evidence>
<evidence type="ECO:0000313" key="1">
    <source>
        <dbReference type="EMBL" id="CAG8846906.1"/>
    </source>
</evidence>
<comment type="caution">
    <text evidence="1">The sequence shown here is derived from an EMBL/GenBank/DDBJ whole genome shotgun (WGS) entry which is preliminary data.</text>
</comment>
<accession>A0ACA9STM7</accession>
<organism evidence="1 2">
    <name type="scientific">Racocetra persica</name>
    <dbReference type="NCBI Taxonomy" id="160502"/>
    <lineage>
        <taxon>Eukaryota</taxon>
        <taxon>Fungi</taxon>
        <taxon>Fungi incertae sedis</taxon>
        <taxon>Mucoromycota</taxon>
        <taxon>Glomeromycotina</taxon>
        <taxon>Glomeromycetes</taxon>
        <taxon>Diversisporales</taxon>
        <taxon>Gigasporaceae</taxon>
        <taxon>Racocetra</taxon>
    </lineage>
</organism>
<name>A0ACA9STM7_9GLOM</name>
<protein>
    <submittedName>
        <fullName evidence="1">33681_t:CDS:1</fullName>
    </submittedName>
</protein>
<feature type="non-terminal residue" evidence="1">
    <location>
        <position position="85"/>
    </location>
</feature>
<proteinExistence type="predicted"/>
<reference evidence="1" key="1">
    <citation type="submission" date="2021-06" db="EMBL/GenBank/DDBJ databases">
        <authorList>
            <person name="Kallberg Y."/>
            <person name="Tangrot J."/>
            <person name="Rosling A."/>
        </authorList>
    </citation>
    <scope>NUCLEOTIDE SEQUENCE</scope>
    <source>
        <strain evidence="1">MA461A</strain>
    </source>
</reference>
<keyword evidence="2" id="KW-1185">Reference proteome</keyword>
<dbReference type="EMBL" id="CAJVQC010153449">
    <property type="protein sequence ID" value="CAG8846906.1"/>
    <property type="molecule type" value="Genomic_DNA"/>
</dbReference>
<gene>
    <name evidence="1" type="ORF">RPERSI_LOCUS34374</name>
</gene>
<dbReference type="Proteomes" id="UP000789920">
    <property type="component" value="Unassembled WGS sequence"/>
</dbReference>
<feature type="non-terminal residue" evidence="1">
    <location>
        <position position="1"/>
    </location>
</feature>